<dbReference type="OrthoDB" id="26750at2"/>
<keyword evidence="3" id="KW-1185">Reference proteome</keyword>
<dbReference type="AlphaFoldDB" id="A0A7U7GDN4"/>
<gene>
    <name evidence="2" type="ORF">BN874_400019</name>
</gene>
<reference evidence="2 3" key="1">
    <citation type="journal article" date="2014" name="ISME J.">
        <title>Candidatus Competibacter-lineage genomes retrieved from metagenomes reveal functional metabolic diversity.</title>
        <authorList>
            <person name="McIlroy S.J."/>
            <person name="Albertsen M."/>
            <person name="Andresen E.K."/>
            <person name="Saunders A.M."/>
            <person name="Kristiansen R."/>
            <person name="Stokholm-Bjerregaard M."/>
            <person name="Nielsen K.L."/>
            <person name="Nielsen P.H."/>
        </authorList>
    </citation>
    <scope>NUCLEOTIDE SEQUENCE [LARGE SCALE GENOMIC DNA]</scope>
    <source>
        <strain evidence="2 3">Run_B_J11</strain>
    </source>
</reference>
<dbReference type="InterPro" id="IPR008538">
    <property type="entry name" value="Uma2"/>
</dbReference>
<organism evidence="2 3">
    <name type="scientific">Candidatus Contendobacter odensis Run_B_J11</name>
    <dbReference type="NCBI Taxonomy" id="1400861"/>
    <lineage>
        <taxon>Bacteria</taxon>
        <taxon>Pseudomonadati</taxon>
        <taxon>Pseudomonadota</taxon>
        <taxon>Gammaproteobacteria</taxon>
        <taxon>Candidatus Competibacteraceae</taxon>
        <taxon>Candidatus Contendibacter</taxon>
    </lineage>
</organism>
<sequence length="204" mass="23204">MSLPRAKTAFTAEDYLAWEERSPSKHEYLAGEIFAMGGATDAHVTITGNLFTLLRAHIRGRPCRVYMAEMKLRVETADAFFYPDVLVTCSPEDRAAPLVKRQPTLVVEVLSASTAAFDRGRKFEIYRQLPSLREYVLIEQGRMSVECFRRDEHDRWVLRAYGSGETVELLSLDFSTTFEALYEDVVLPAGEDDGDWRLPKEDAD</sequence>
<name>A0A7U7GDN4_9GAMM</name>
<protein>
    <recommendedName>
        <fullName evidence="1">Putative restriction endonuclease domain-containing protein</fullName>
    </recommendedName>
</protein>
<comment type="caution">
    <text evidence="2">The sequence shown here is derived from an EMBL/GenBank/DDBJ whole genome shotgun (WGS) entry which is preliminary data.</text>
</comment>
<dbReference type="SUPFAM" id="SSF52980">
    <property type="entry name" value="Restriction endonuclease-like"/>
    <property type="match status" value="1"/>
</dbReference>
<dbReference type="Gene3D" id="3.90.1570.10">
    <property type="entry name" value="tt1808, chain A"/>
    <property type="match status" value="1"/>
</dbReference>
<dbReference type="PANTHER" id="PTHR36558:SF1">
    <property type="entry name" value="RESTRICTION ENDONUCLEASE DOMAIN-CONTAINING PROTEIN-RELATED"/>
    <property type="match status" value="1"/>
</dbReference>
<evidence type="ECO:0000313" key="2">
    <source>
        <dbReference type="EMBL" id="CDH46227.1"/>
    </source>
</evidence>
<dbReference type="RefSeq" id="WP_034434790.1">
    <property type="nucleotide sequence ID" value="NZ_CBTK010000255.1"/>
</dbReference>
<dbReference type="PANTHER" id="PTHR36558">
    <property type="entry name" value="GLR1098 PROTEIN"/>
    <property type="match status" value="1"/>
</dbReference>
<dbReference type="EMBL" id="CBTK010000255">
    <property type="protein sequence ID" value="CDH46227.1"/>
    <property type="molecule type" value="Genomic_DNA"/>
</dbReference>
<dbReference type="CDD" id="cd06260">
    <property type="entry name" value="DUF820-like"/>
    <property type="match status" value="1"/>
</dbReference>
<dbReference type="InterPro" id="IPR012296">
    <property type="entry name" value="Nuclease_put_TT1808"/>
</dbReference>
<evidence type="ECO:0000313" key="3">
    <source>
        <dbReference type="Proteomes" id="UP000019184"/>
    </source>
</evidence>
<proteinExistence type="predicted"/>
<evidence type="ECO:0000259" key="1">
    <source>
        <dbReference type="Pfam" id="PF05685"/>
    </source>
</evidence>
<feature type="domain" description="Putative restriction endonuclease" evidence="1">
    <location>
        <begin position="13"/>
        <end position="172"/>
    </location>
</feature>
<accession>A0A7U7GDN4</accession>
<dbReference type="Proteomes" id="UP000019184">
    <property type="component" value="Unassembled WGS sequence"/>
</dbReference>
<dbReference type="Pfam" id="PF05685">
    <property type="entry name" value="Uma2"/>
    <property type="match status" value="1"/>
</dbReference>
<dbReference type="InterPro" id="IPR011335">
    <property type="entry name" value="Restrct_endonuc-II-like"/>
</dbReference>